<dbReference type="SUPFAM" id="SSF53720">
    <property type="entry name" value="ALDH-like"/>
    <property type="match status" value="1"/>
</dbReference>
<comment type="similarity">
    <text evidence="3">Belongs to the aldehyde dehydrogenase family.</text>
</comment>
<dbReference type="InterPro" id="IPR016162">
    <property type="entry name" value="Ald_DH_N"/>
</dbReference>
<dbReference type="InterPro" id="IPR015590">
    <property type="entry name" value="Aldehyde_DH_dom"/>
</dbReference>
<dbReference type="RefSeq" id="WP_379950964.1">
    <property type="nucleotide sequence ID" value="NZ_JBHMAF010000166.1"/>
</dbReference>
<accession>A0ABV5WJ74</accession>
<dbReference type="PANTHER" id="PTHR11699">
    <property type="entry name" value="ALDEHYDE DEHYDROGENASE-RELATED"/>
    <property type="match status" value="1"/>
</dbReference>
<dbReference type="PROSITE" id="PS00070">
    <property type="entry name" value="ALDEHYDE_DEHYDR_CYS"/>
    <property type="match status" value="1"/>
</dbReference>
<dbReference type="InterPro" id="IPR016163">
    <property type="entry name" value="Ald_DH_C"/>
</dbReference>
<dbReference type="InterPro" id="IPR016160">
    <property type="entry name" value="Ald_DH_CS_CYS"/>
</dbReference>
<dbReference type="EMBL" id="JBHMAF010000166">
    <property type="protein sequence ID" value="MFB9760680.1"/>
    <property type="molecule type" value="Genomic_DNA"/>
</dbReference>
<evidence type="ECO:0000259" key="4">
    <source>
        <dbReference type="Pfam" id="PF00171"/>
    </source>
</evidence>
<evidence type="ECO:0000256" key="3">
    <source>
        <dbReference type="RuleBase" id="RU003345"/>
    </source>
</evidence>
<dbReference type="Gene3D" id="3.40.605.10">
    <property type="entry name" value="Aldehyde Dehydrogenase, Chain A, domain 1"/>
    <property type="match status" value="1"/>
</dbReference>
<organism evidence="5 6">
    <name type="scientific">Ectobacillus funiculus</name>
    <dbReference type="NCBI Taxonomy" id="137993"/>
    <lineage>
        <taxon>Bacteria</taxon>
        <taxon>Bacillati</taxon>
        <taxon>Bacillota</taxon>
        <taxon>Bacilli</taxon>
        <taxon>Bacillales</taxon>
        <taxon>Bacillaceae</taxon>
        <taxon>Ectobacillus</taxon>
    </lineage>
</organism>
<comment type="caution">
    <text evidence="5">The sequence shown here is derived from an EMBL/GenBank/DDBJ whole genome shotgun (WGS) entry which is preliminary data.</text>
</comment>
<reference evidence="5 6" key="1">
    <citation type="submission" date="2024-09" db="EMBL/GenBank/DDBJ databases">
        <authorList>
            <person name="Sun Q."/>
            <person name="Mori K."/>
        </authorList>
    </citation>
    <scope>NUCLEOTIDE SEQUENCE [LARGE SCALE GENOMIC DNA]</scope>
    <source>
        <strain evidence="5 6">JCM 11201</strain>
    </source>
</reference>
<dbReference type="PROSITE" id="PS00687">
    <property type="entry name" value="ALDEHYDE_DEHYDR_GLU"/>
    <property type="match status" value="1"/>
</dbReference>
<proteinExistence type="inferred from homology"/>
<evidence type="ECO:0000256" key="1">
    <source>
        <dbReference type="ARBA" id="ARBA00023002"/>
    </source>
</evidence>
<feature type="domain" description="Aldehyde dehydrogenase" evidence="4">
    <location>
        <begin position="27"/>
        <end position="491"/>
    </location>
</feature>
<evidence type="ECO:0000256" key="2">
    <source>
        <dbReference type="PROSITE-ProRule" id="PRU10007"/>
    </source>
</evidence>
<feature type="active site" evidence="2">
    <location>
        <position position="264"/>
    </location>
</feature>
<protein>
    <submittedName>
        <fullName evidence="5">Aldehyde dehydrogenase family protein</fullName>
    </submittedName>
</protein>
<sequence length="508" mass="55239">MILEKADIESALISNSITQKMYINGEWVLGESNQTREIINPANGEVIGIVTEGSAEDAKKAIEAARKAFYENGWMNSKARHRAELLLQISNKLEARKEEFAYLDTLNNGKTLRESLGDVEDAVNQLRYYAGLATKPHGQTYDVPDDIQAMVVREPIGVVGLIVPWNYPLVMANQKIAAALAAGCTVVVKPAQQTPLSVIRLFEIIDEVGFPPGVVNLVLGPGSKVGAELVSNPDVDKISFTGGTDTGIRLMKSAADTVKKISLELGGKSPNIVFADADFEAAVDYALYAIFANQGQVCSAGSRLLLEESLYETFVPELVKRAKMIKVGPGWVDGIEMGPLVSEDHMNTVLDYIEIGKKEGATLLCGGNRIVEGDFAKGYFVEPTIFGDTTPNMRIVQEEIFGPVLAIQTFKTEEEAIELANGTAFGLAAAVFSTDGAKAHRVIRQLRAGITWINTYHPTFNEAPWGGYKQSGIGRDLGTYGFEEYLETKQINVSLTVEPSGFFQGDKE</sequence>
<evidence type="ECO:0000313" key="6">
    <source>
        <dbReference type="Proteomes" id="UP001589609"/>
    </source>
</evidence>
<gene>
    <name evidence="5" type="ORF">ACFFMS_20555</name>
</gene>
<dbReference type="InterPro" id="IPR029510">
    <property type="entry name" value="Ald_DH_CS_GLU"/>
</dbReference>
<name>A0ABV5WJ74_9BACI</name>
<dbReference type="Proteomes" id="UP001589609">
    <property type="component" value="Unassembled WGS sequence"/>
</dbReference>
<dbReference type="InterPro" id="IPR016161">
    <property type="entry name" value="Ald_DH/histidinol_DH"/>
</dbReference>
<keyword evidence="1 3" id="KW-0560">Oxidoreductase</keyword>
<dbReference type="Gene3D" id="3.40.309.10">
    <property type="entry name" value="Aldehyde Dehydrogenase, Chain A, domain 2"/>
    <property type="match status" value="1"/>
</dbReference>
<evidence type="ECO:0000313" key="5">
    <source>
        <dbReference type="EMBL" id="MFB9760680.1"/>
    </source>
</evidence>
<dbReference type="Pfam" id="PF00171">
    <property type="entry name" value="Aldedh"/>
    <property type="match status" value="1"/>
</dbReference>
<keyword evidence="6" id="KW-1185">Reference proteome</keyword>